<name>A0A1S7FUB5_9LIST</name>
<evidence type="ECO:0000256" key="3">
    <source>
        <dbReference type="ARBA" id="ARBA00022448"/>
    </source>
</evidence>
<feature type="transmembrane region" description="Helical" evidence="7">
    <location>
        <begin position="69"/>
        <end position="88"/>
    </location>
</feature>
<keyword evidence="4 7" id="KW-0812">Transmembrane</keyword>
<evidence type="ECO:0000256" key="7">
    <source>
        <dbReference type="SAM" id="Phobius"/>
    </source>
</evidence>
<sequence>MKMGIAALQWMIFMIAAAIVAPIAIADLYQLSAADTAGFMQRTIFVLGIAGLLQGLLGHRLPIHEGPAGLWWSVFTIYAGFIGVLYTSNIEALQALSGGLLVSGVFFIILAVSGFIGVLAKLFTPTVTFVYLMLLVLQLSGSFIKGMFGISADSPTMDPWMALLSFIVVAATFAFGRSKILWLRQYSVIFSLLLGWGLFLIAGKAPTVSEAHAWFDLPKMFAFGVPTFDSGVITTAIFITLLLITNLVASVRLMEGIVDGDKTSDPKRYKRGGFISGINQLLGGGFSAIGSVPISGAAGFVAQTGQKSLKPFLIGCLLVSGITLFPPIMNVMSALPAPVGYAVTFVLFSNMVVMALKTLKNVTIGEDNAYLVIGISLMLGVGVMFLSPAATKGLPAAVIAVLNNGLIIGSVFAIILEQFFLFREKGAKSKKVR</sequence>
<dbReference type="NCBIfam" id="NF037981">
    <property type="entry name" value="NCS2_1"/>
    <property type="match status" value="1"/>
</dbReference>
<dbReference type="PANTHER" id="PTHR42810">
    <property type="entry name" value="PURINE PERMEASE C1399.01C-RELATED"/>
    <property type="match status" value="1"/>
</dbReference>
<keyword evidence="9" id="KW-1185">Reference proteome</keyword>
<dbReference type="GO" id="GO:0005886">
    <property type="term" value="C:plasma membrane"/>
    <property type="evidence" value="ECO:0007669"/>
    <property type="project" value="TreeGrafter"/>
</dbReference>
<feature type="transmembrane region" description="Helical" evidence="7">
    <location>
        <begin position="220"/>
        <end position="244"/>
    </location>
</feature>
<feature type="transmembrane region" description="Helical" evidence="7">
    <location>
        <begin position="7"/>
        <end position="26"/>
    </location>
</feature>
<evidence type="ECO:0000313" key="8">
    <source>
        <dbReference type="EMBL" id="AQY50993.1"/>
    </source>
</evidence>
<evidence type="ECO:0000256" key="4">
    <source>
        <dbReference type="ARBA" id="ARBA00022692"/>
    </source>
</evidence>
<feature type="transmembrane region" description="Helical" evidence="7">
    <location>
        <begin position="396"/>
        <end position="422"/>
    </location>
</feature>
<dbReference type="EMBL" id="CP011102">
    <property type="protein sequence ID" value="AQY50993.1"/>
    <property type="molecule type" value="Genomic_DNA"/>
</dbReference>
<keyword evidence="3" id="KW-0813">Transport</keyword>
<accession>A0A1S7FUB5</accession>
<reference evidence="9" key="1">
    <citation type="submission" date="2015-03" db="EMBL/GenBank/DDBJ databases">
        <authorList>
            <person name="Ferrari E."/>
            <person name="Walter M.C."/>
            <person name="Huptas C."/>
            <person name="Scherer S."/>
            <person name="Mueller-Herbst S."/>
        </authorList>
    </citation>
    <scope>NUCLEOTIDE SEQUENCE [LARGE SCALE GENOMIC DNA]</scope>
    <source>
        <strain evidence="9">LWP01</strain>
    </source>
</reference>
<dbReference type="GO" id="GO:0042907">
    <property type="term" value="F:xanthine transmembrane transporter activity"/>
    <property type="evidence" value="ECO:0007669"/>
    <property type="project" value="TreeGrafter"/>
</dbReference>
<comment type="similarity">
    <text evidence="2">Belongs to the nucleobase:cation symporter-2 (NCS2) (TC 2.A.40) family.</text>
</comment>
<feature type="transmembrane region" description="Helical" evidence="7">
    <location>
        <begin position="160"/>
        <end position="176"/>
    </location>
</feature>
<feature type="transmembrane region" description="Helical" evidence="7">
    <location>
        <begin position="312"/>
        <end position="329"/>
    </location>
</feature>
<evidence type="ECO:0000256" key="1">
    <source>
        <dbReference type="ARBA" id="ARBA00004141"/>
    </source>
</evidence>
<dbReference type="Pfam" id="PF00860">
    <property type="entry name" value="Xan_ur_permease"/>
    <property type="match status" value="1"/>
</dbReference>
<evidence type="ECO:0000256" key="6">
    <source>
        <dbReference type="ARBA" id="ARBA00023136"/>
    </source>
</evidence>
<dbReference type="KEGG" id="lwi:UE46_08010"/>
<dbReference type="InterPro" id="IPR006043">
    <property type="entry name" value="NCS2"/>
</dbReference>
<keyword evidence="6 7" id="KW-0472">Membrane</keyword>
<dbReference type="Proteomes" id="UP000223060">
    <property type="component" value="Chromosome"/>
</dbReference>
<keyword evidence="5 7" id="KW-1133">Transmembrane helix</keyword>
<feature type="transmembrane region" description="Helical" evidence="7">
    <location>
        <begin position="100"/>
        <end position="120"/>
    </location>
</feature>
<gene>
    <name evidence="8" type="ORF">UE46_08010</name>
</gene>
<feature type="transmembrane region" description="Helical" evidence="7">
    <location>
        <begin position="188"/>
        <end position="208"/>
    </location>
</feature>
<comment type="subcellular location">
    <subcellularLocation>
        <location evidence="1">Membrane</location>
        <topology evidence="1">Multi-pass membrane protein</topology>
    </subcellularLocation>
</comment>
<dbReference type="RefSeq" id="WP_036062205.1">
    <property type="nucleotide sequence ID" value="NZ_CP011102.1"/>
</dbReference>
<feature type="transmembrane region" description="Helical" evidence="7">
    <location>
        <begin position="38"/>
        <end position="57"/>
    </location>
</feature>
<feature type="transmembrane region" description="Helical" evidence="7">
    <location>
        <begin position="368"/>
        <end position="390"/>
    </location>
</feature>
<proteinExistence type="inferred from homology"/>
<feature type="transmembrane region" description="Helical" evidence="7">
    <location>
        <begin position="335"/>
        <end position="356"/>
    </location>
</feature>
<dbReference type="PANTHER" id="PTHR42810:SF1">
    <property type="entry name" value="PURINE PERMEASE YWDJ-RELATED"/>
    <property type="match status" value="1"/>
</dbReference>
<feature type="transmembrane region" description="Helical" evidence="7">
    <location>
        <begin position="127"/>
        <end position="148"/>
    </location>
</feature>
<evidence type="ECO:0000256" key="2">
    <source>
        <dbReference type="ARBA" id="ARBA00008821"/>
    </source>
</evidence>
<protein>
    <submittedName>
        <fullName evidence="8">Purine permease</fullName>
    </submittedName>
</protein>
<evidence type="ECO:0000256" key="5">
    <source>
        <dbReference type="ARBA" id="ARBA00022989"/>
    </source>
</evidence>
<organism evidence="8 9">
    <name type="scientific">Listeria weihenstephanensis</name>
    <dbReference type="NCBI Taxonomy" id="1006155"/>
    <lineage>
        <taxon>Bacteria</taxon>
        <taxon>Bacillati</taxon>
        <taxon>Bacillota</taxon>
        <taxon>Bacilli</taxon>
        <taxon>Bacillales</taxon>
        <taxon>Listeriaceae</taxon>
        <taxon>Listeria</taxon>
    </lineage>
</organism>
<evidence type="ECO:0000313" key="9">
    <source>
        <dbReference type="Proteomes" id="UP000223060"/>
    </source>
</evidence>
<dbReference type="AlphaFoldDB" id="A0A1S7FUB5"/>